<reference evidence="4" key="1">
    <citation type="submission" date="2016-11" db="UniProtKB">
        <authorList>
            <consortium name="WormBaseParasite"/>
        </authorList>
    </citation>
    <scope>IDENTIFICATION</scope>
</reference>
<dbReference type="Proteomes" id="UP000095287">
    <property type="component" value="Unplaced"/>
</dbReference>
<sequence>VVHVSFSSWCIGFYGVPQEIIDPLPSECRHRRISTFHHAEVIDKQGLRSVHLSPASPKPTLPPTPGQQLKNLPNASSSLSQNPVPLSQPDPPEPGPYRSQIGLVQGRLSRYLIEVADFDSKKPVPSPASQLSLLALLDKVEKAVALLDELHNKWTLFIQSLDRTSRTKEEALYDDKVQEDNSFLTVLDESREAIDLLRSRHREFNAALLGAHTAAPTPMPTLTTSQAPARSIASLPVIRVKTFKGDRREWPEFESAFSLTVDQNTSLPDALKLTYLKGYLEGDAAHVIAGLELKDSNYSIARTLLQSRFGDKTVLKEQLYGDLADLPPCADKGPDLRRFVEKVTVLCRQLQDLGESPDHALTTQLIYSKLPHQVVSDLLEKKTGNWTTTALMVQLSAIVEKKEALARHRALGKQPANTSKTPAKDRPQSESSAFTSTTTRAPKDPWCVFCEEKATHWHSDCPTYKTLADRKARLTALEKCAVCFKKRHGTCRSKRSCFSCKQRGHNSALCSKKPDTTCAFADTETHTADSAEAITLTSRTQTEDVLQTVAVTLFNPKHPELKLECHAFLDSGSQRSYTLPQVVEQLTLPVHSESALTVRGLSDSSLSFQSQEVEIGIQLKDGTSTVFRANTCPTICGKGLLSASQNHNDHAPTVTLVKPSLLLGNNIFWQLCASDITSPLPNGFTLIRSKLGNIVTGRGSLGTTHSYSLQCETTSMVATEEYANLWKLDTLGITDDPYVKDDEVAEELFKNNIRWTGESYERNRETFLAYDTMIKDQLRNGTIEEVSGADEDLPLRHTLPHRDVYKDGKLRIVLDASSKTKKSLNTV</sequence>
<feature type="compositionally biased region" description="Pro residues" evidence="1">
    <location>
        <begin position="86"/>
        <end position="95"/>
    </location>
</feature>
<dbReference type="InterPro" id="IPR005312">
    <property type="entry name" value="DUF1759"/>
</dbReference>
<accession>A0A1I8AB84</accession>
<feature type="region of interest" description="Disordered" evidence="1">
    <location>
        <begin position="408"/>
        <end position="439"/>
    </location>
</feature>
<dbReference type="WBParaSite" id="L893_g381.t1">
    <property type="protein sequence ID" value="L893_g381.t1"/>
    <property type="gene ID" value="L893_g381"/>
</dbReference>
<dbReference type="InterPro" id="IPR008737">
    <property type="entry name" value="DUF1758"/>
</dbReference>
<evidence type="ECO:0000256" key="1">
    <source>
        <dbReference type="SAM" id="MobiDB-lite"/>
    </source>
</evidence>
<name>A0A1I8AB84_9BILA</name>
<evidence type="ECO:0000313" key="4">
    <source>
        <dbReference type="WBParaSite" id="L893_g381.t1"/>
    </source>
</evidence>
<feature type="region of interest" description="Disordered" evidence="1">
    <location>
        <begin position="47"/>
        <end position="100"/>
    </location>
</feature>
<feature type="compositionally biased region" description="Polar residues" evidence="1">
    <location>
        <begin position="429"/>
        <end position="439"/>
    </location>
</feature>
<dbReference type="PANTHER" id="PTHR47331">
    <property type="entry name" value="PHD-TYPE DOMAIN-CONTAINING PROTEIN"/>
    <property type="match status" value="1"/>
</dbReference>
<feature type="compositionally biased region" description="Pro residues" evidence="1">
    <location>
        <begin position="56"/>
        <end position="65"/>
    </location>
</feature>
<feature type="domain" description="DUF1758" evidence="2">
    <location>
        <begin position="553"/>
        <end position="697"/>
    </location>
</feature>
<proteinExistence type="predicted"/>
<dbReference type="PANTHER" id="PTHR47331:SF5">
    <property type="entry name" value="RIBONUCLEASE H"/>
    <property type="match status" value="1"/>
</dbReference>
<evidence type="ECO:0000259" key="2">
    <source>
        <dbReference type="Pfam" id="PF05585"/>
    </source>
</evidence>
<evidence type="ECO:0000313" key="3">
    <source>
        <dbReference type="Proteomes" id="UP000095287"/>
    </source>
</evidence>
<organism evidence="3 4">
    <name type="scientific">Steinernema glaseri</name>
    <dbReference type="NCBI Taxonomy" id="37863"/>
    <lineage>
        <taxon>Eukaryota</taxon>
        <taxon>Metazoa</taxon>
        <taxon>Ecdysozoa</taxon>
        <taxon>Nematoda</taxon>
        <taxon>Chromadorea</taxon>
        <taxon>Rhabditida</taxon>
        <taxon>Tylenchina</taxon>
        <taxon>Panagrolaimomorpha</taxon>
        <taxon>Strongyloidoidea</taxon>
        <taxon>Steinernematidae</taxon>
        <taxon>Steinernema</taxon>
    </lineage>
</organism>
<dbReference type="Pfam" id="PF03564">
    <property type="entry name" value="DUF1759"/>
    <property type="match status" value="1"/>
</dbReference>
<feature type="compositionally biased region" description="Polar residues" evidence="1">
    <location>
        <begin position="66"/>
        <end position="85"/>
    </location>
</feature>
<keyword evidence="3" id="KW-1185">Reference proteome</keyword>
<dbReference type="Pfam" id="PF05585">
    <property type="entry name" value="DUF1758"/>
    <property type="match status" value="1"/>
</dbReference>
<protein>
    <submittedName>
        <fullName evidence="4">DUF1758 domain-containing protein</fullName>
    </submittedName>
</protein>
<dbReference type="AlphaFoldDB" id="A0A1I8AB84"/>